<dbReference type="OrthoDB" id="4405280at2759"/>
<dbReference type="VEuPathDB" id="FungiDB:P168DRAFT_302472"/>
<feature type="signal peptide" evidence="1">
    <location>
        <begin position="1"/>
        <end position="24"/>
    </location>
</feature>
<comment type="caution">
    <text evidence="2">The sequence shown here is derived from an EMBL/GenBank/DDBJ whole genome shotgun (WGS) entry which is preliminary data.</text>
</comment>
<evidence type="ECO:0000313" key="2">
    <source>
        <dbReference type="EMBL" id="PKY07572.1"/>
    </source>
</evidence>
<proteinExistence type="predicted"/>
<reference evidence="2" key="1">
    <citation type="submission" date="2016-12" db="EMBL/GenBank/DDBJ databases">
        <title>The genomes of Aspergillus section Nigri reveals drivers in fungal speciation.</title>
        <authorList>
            <consortium name="DOE Joint Genome Institute"/>
            <person name="Vesth T.C."/>
            <person name="Nybo J."/>
            <person name="Theobald S."/>
            <person name="Brandl J."/>
            <person name="Frisvad J.C."/>
            <person name="Nielsen K.F."/>
            <person name="Lyhne E.K."/>
            <person name="Kogle M.E."/>
            <person name="Kuo A."/>
            <person name="Riley R."/>
            <person name="Clum A."/>
            <person name="Nolan M."/>
            <person name="Lipzen A."/>
            <person name="Salamov A."/>
            <person name="Henrissat B."/>
            <person name="Wiebenga A."/>
            <person name="De vries R.P."/>
            <person name="Grigoriev I.V."/>
            <person name="Mortensen U.H."/>
            <person name="Andersen M.R."/>
            <person name="Baker S.E."/>
        </authorList>
    </citation>
    <scope>NUCLEOTIDE SEQUENCE</scope>
    <source>
        <strain evidence="2">IBT 28561</strain>
    </source>
</reference>
<evidence type="ECO:0000313" key="3">
    <source>
        <dbReference type="Proteomes" id="UP000234254"/>
    </source>
</evidence>
<evidence type="ECO:0000256" key="1">
    <source>
        <dbReference type="SAM" id="SignalP"/>
    </source>
</evidence>
<sequence>MPRLLDIISIGMIAIFWATRPTLASSIPREMATNASLSALASVDDDEPTSYKRCDWNSQCDYGYICDQKCTLGCANTTDCVAGQTCKDFRCHTEEDVPCGPFGSICGKNDDCCSGQCKRIWFIWIKKCQHEVRRAKNLGG</sequence>
<gene>
    <name evidence="2" type="ORF">P168DRAFT_302472</name>
</gene>
<protein>
    <submittedName>
        <fullName evidence="2">Uncharacterized protein</fullName>
    </submittedName>
</protein>
<organism evidence="2 3">
    <name type="scientific">Aspergillus campestris (strain IBT 28561)</name>
    <dbReference type="NCBI Taxonomy" id="1392248"/>
    <lineage>
        <taxon>Eukaryota</taxon>
        <taxon>Fungi</taxon>
        <taxon>Dikarya</taxon>
        <taxon>Ascomycota</taxon>
        <taxon>Pezizomycotina</taxon>
        <taxon>Eurotiomycetes</taxon>
        <taxon>Eurotiomycetidae</taxon>
        <taxon>Eurotiales</taxon>
        <taxon>Aspergillaceae</taxon>
        <taxon>Aspergillus</taxon>
        <taxon>Aspergillus subgen. Circumdati</taxon>
    </lineage>
</organism>
<dbReference type="Proteomes" id="UP000234254">
    <property type="component" value="Unassembled WGS sequence"/>
</dbReference>
<feature type="chain" id="PRO_5014152995" evidence="1">
    <location>
        <begin position="25"/>
        <end position="140"/>
    </location>
</feature>
<dbReference type="AlphaFoldDB" id="A0A2I1DCH2"/>
<keyword evidence="1" id="KW-0732">Signal</keyword>
<dbReference type="GeneID" id="36546184"/>
<name>A0A2I1DCH2_ASPC2</name>
<accession>A0A2I1DCH2</accession>
<keyword evidence="3" id="KW-1185">Reference proteome</keyword>
<dbReference type="RefSeq" id="XP_024696166.1">
    <property type="nucleotide sequence ID" value="XM_024838660.1"/>
</dbReference>
<dbReference type="EMBL" id="MSFM01000002">
    <property type="protein sequence ID" value="PKY07572.1"/>
    <property type="molecule type" value="Genomic_DNA"/>
</dbReference>